<name>A0ABD2YPS5_9GENT</name>
<dbReference type="PANTHER" id="PTHR47592:SF29">
    <property type="entry name" value="ZINC FINGER, CCHC-TYPE"/>
    <property type="match status" value="1"/>
</dbReference>
<organism evidence="1 2">
    <name type="scientific">Cinchona calisaya</name>
    <dbReference type="NCBI Taxonomy" id="153742"/>
    <lineage>
        <taxon>Eukaryota</taxon>
        <taxon>Viridiplantae</taxon>
        <taxon>Streptophyta</taxon>
        <taxon>Embryophyta</taxon>
        <taxon>Tracheophyta</taxon>
        <taxon>Spermatophyta</taxon>
        <taxon>Magnoliopsida</taxon>
        <taxon>eudicotyledons</taxon>
        <taxon>Gunneridae</taxon>
        <taxon>Pentapetalae</taxon>
        <taxon>asterids</taxon>
        <taxon>lamiids</taxon>
        <taxon>Gentianales</taxon>
        <taxon>Rubiaceae</taxon>
        <taxon>Cinchonoideae</taxon>
        <taxon>Cinchoneae</taxon>
        <taxon>Cinchona</taxon>
    </lineage>
</organism>
<gene>
    <name evidence="1" type="ORF">ACH5RR_032910</name>
</gene>
<sequence length="225" mass="26681">MGFMTLREMAIDFVKLERFDGGKQKKMHFLLATLNMVYVLNPPNPMENDEETLANNRARQKWENDDYICRGHILNGMFEGLFDTYENVRIVGQIGERFDGGNFQKWQKKMHFLLATLNVVYVLNTPQPMENDEETLANNRARQKWENDDYICRGHILNGMSEGLFNTYQNVPSSRELWDKLEVRYMKKDATNVKRNVKHKKEELSLEDLANHLRLEEEMRKQDEK</sequence>
<dbReference type="PANTHER" id="PTHR47592">
    <property type="entry name" value="PBF68 PROTEIN"/>
    <property type="match status" value="1"/>
</dbReference>
<dbReference type="EMBL" id="JBJUIK010000013">
    <property type="protein sequence ID" value="KAL3507528.1"/>
    <property type="molecule type" value="Genomic_DNA"/>
</dbReference>
<dbReference type="AlphaFoldDB" id="A0ABD2YPS5"/>
<evidence type="ECO:0000313" key="2">
    <source>
        <dbReference type="Proteomes" id="UP001630127"/>
    </source>
</evidence>
<keyword evidence="2" id="KW-1185">Reference proteome</keyword>
<dbReference type="Pfam" id="PF14223">
    <property type="entry name" value="Retrotran_gag_2"/>
    <property type="match status" value="1"/>
</dbReference>
<comment type="caution">
    <text evidence="1">The sequence shown here is derived from an EMBL/GenBank/DDBJ whole genome shotgun (WGS) entry which is preliminary data.</text>
</comment>
<reference evidence="1 2" key="1">
    <citation type="submission" date="2024-11" db="EMBL/GenBank/DDBJ databases">
        <title>A near-complete genome assembly of Cinchona calisaya.</title>
        <authorList>
            <person name="Lian D.C."/>
            <person name="Zhao X.W."/>
            <person name="Wei L."/>
        </authorList>
    </citation>
    <scope>NUCLEOTIDE SEQUENCE [LARGE SCALE GENOMIC DNA]</scope>
    <source>
        <tissue evidence="1">Nenye</tissue>
    </source>
</reference>
<accession>A0ABD2YPS5</accession>
<protein>
    <recommendedName>
        <fullName evidence="3">Zinc finger, CCHC-type</fullName>
    </recommendedName>
</protein>
<dbReference type="Proteomes" id="UP001630127">
    <property type="component" value="Unassembled WGS sequence"/>
</dbReference>
<evidence type="ECO:0000313" key="1">
    <source>
        <dbReference type="EMBL" id="KAL3507528.1"/>
    </source>
</evidence>
<proteinExistence type="predicted"/>
<evidence type="ECO:0008006" key="3">
    <source>
        <dbReference type="Google" id="ProtNLM"/>
    </source>
</evidence>